<feature type="compositionally biased region" description="Polar residues" evidence="8">
    <location>
        <begin position="354"/>
        <end position="367"/>
    </location>
</feature>
<dbReference type="Gene3D" id="3.30.200.20">
    <property type="entry name" value="Phosphorylase Kinase, domain 1"/>
    <property type="match status" value="1"/>
</dbReference>
<keyword evidence="4 7" id="KW-0547">Nucleotide-binding</keyword>
<evidence type="ECO:0000313" key="12">
    <source>
        <dbReference type="Proteomes" id="UP001344906"/>
    </source>
</evidence>
<evidence type="ECO:0000256" key="5">
    <source>
        <dbReference type="ARBA" id="ARBA00022777"/>
    </source>
</evidence>
<keyword evidence="9" id="KW-0812">Transmembrane</keyword>
<dbReference type="InterPro" id="IPR008271">
    <property type="entry name" value="Ser/Thr_kinase_AS"/>
</dbReference>
<evidence type="ECO:0000256" key="4">
    <source>
        <dbReference type="ARBA" id="ARBA00022741"/>
    </source>
</evidence>
<dbReference type="PROSITE" id="PS50011">
    <property type="entry name" value="PROTEIN_KINASE_DOM"/>
    <property type="match status" value="1"/>
</dbReference>
<dbReference type="InterPro" id="IPR017441">
    <property type="entry name" value="Protein_kinase_ATP_BS"/>
</dbReference>
<keyword evidence="3" id="KW-0808">Transferase</keyword>
<protein>
    <recommendedName>
        <fullName evidence="2">non-specific serine/threonine protein kinase</fullName>
        <ecNumber evidence="2">2.7.11.1</ecNumber>
    </recommendedName>
</protein>
<dbReference type="InterPro" id="IPR011009">
    <property type="entry name" value="Kinase-like_dom_sf"/>
</dbReference>
<evidence type="ECO:0000313" key="11">
    <source>
        <dbReference type="EMBL" id="GLV60919.1"/>
    </source>
</evidence>
<organism evidence="11 12">
    <name type="scientific">Dictyobacter halimunensis</name>
    <dbReference type="NCBI Taxonomy" id="3026934"/>
    <lineage>
        <taxon>Bacteria</taxon>
        <taxon>Bacillati</taxon>
        <taxon>Chloroflexota</taxon>
        <taxon>Ktedonobacteria</taxon>
        <taxon>Ktedonobacterales</taxon>
        <taxon>Dictyobacteraceae</taxon>
        <taxon>Dictyobacter</taxon>
    </lineage>
</organism>
<dbReference type="InterPro" id="IPR050660">
    <property type="entry name" value="NEK_Ser/Thr_kinase"/>
</dbReference>
<dbReference type="InterPro" id="IPR000719">
    <property type="entry name" value="Prot_kinase_dom"/>
</dbReference>
<feature type="binding site" evidence="7">
    <location>
        <position position="46"/>
    </location>
    <ligand>
        <name>ATP</name>
        <dbReference type="ChEBI" id="CHEBI:30616"/>
    </ligand>
</feature>
<dbReference type="SMART" id="SM00220">
    <property type="entry name" value="S_TKc"/>
    <property type="match status" value="1"/>
</dbReference>
<evidence type="ECO:0000256" key="1">
    <source>
        <dbReference type="ARBA" id="ARBA00010886"/>
    </source>
</evidence>
<dbReference type="Proteomes" id="UP001344906">
    <property type="component" value="Unassembled WGS sequence"/>
</dbReference>
<keyword evidence="6 7" id="KW-0067">ATP-binding</keyword>
<feature type="transmembrane region" description="Helical" evidence="9">
    <location>
        <begin position="437"/>
        <end position="458"/>
    </location>
</feature>
<reference evidence="11 12" key="1">
    <citation type="submission" date="2023-02" db="EMBL/GenBank/DDBJ databases">
        <title>Dictyobacter halimunensis sp. nov., a new member of the class Ktedonobacteria from forest soil in a geothermal area.</title>
        <authorList>
            <person name="Rachmania M.K."/>
            <person name="Ningsih F."/>
            <person name="Sakai Y."/>
            <person name="Yabe S."/>
            <person name="Yokota A."/>
            <person name="Sjamsuridzal W."/>
        </authorList>
    </citation>
    <scope>NUCLEOTIDE SEQUENCE [LARGE SCALE GENOMIC DNA]</scope>
    <source>
        <strain evidence="11 12">S3.2.2.5</strain>
    </source>
</reference>
<evidence type="ECO:0000256" key="9">
    <source>
        <dbReference type="SAM" id="Phobius"/>
    </source>
</evidence>
<dbReference type="PANTHER" id="PTHR43671">
    <property type="entry name" value="SERINE/THREONINE-PROTEIN KINASE NEK"/>
    <property type="match status" value="1"/>
</dbReference>
<feature type="region of interest" description="Disordered" evidence="8">
    <location>
        <begin position="297"/>
        <end position="320"/>
    </location>
</feature>
<dbReference type="RefSeq" id="WP_338258151.1">
    <property type="nucleotide sequence ID" value="NZ_BSRI01000002.1"/>
</dbReference>
<dbReference type="CDD" id="cd14014">
    <property type="entry name" value="STKc_PknB_like"/>
    <property type="match status" value="1"/>
</dbReference>
<proteinExistence type="inferred from homology"/>
<feature type="compositionally biased region" description="Polar residues" evidence="8">
    <location>
        <begin position="297"/>
        <end position="311"/>
    </location>
</feature>
<evidence type="ECO:0000256" key="6">
    <source>
        <dbReference type="ARBA" id="ARBA00022840"/>
    </source>
</evidence>
<dbReference type="Pfam" id="PF00069">
    <property type="entry name" value="Pkinase"/>
    <property type="match status" value="1"/>
</dbReference>
<evidence type="ECO:0000256" key="8">
    <source>
        <dbReference type="SAM" id="MobiDB-lite"/>
    </source>
</evidence>
<evidence type="ECO:0000256" key="3">
    <source>
        <dbReference type="ARBA" id="ARBA00022679"/>
    </source>
</evidence>
<feature type="domain" description="Protein kinase" evidence="10">
    <location>
        <begin position="17"/>
        <end position="284"/>
    </location>
</feature>
<keyword evidence="9" id="KW-1133">Transmembrane helix</keyword>
<sequence length="840" mass="90650">MKLLRYGIALERLGQRYRLDGVLGSGGMADVCLAWDEREQREVAVKVIKSQELDQRTVDRFLKEASQVARWRHPHVVRIYGNARLELLDHSQGIFVPYIVMEYAQNGDLHKRLRKGTPFPFAQTLSVFEQVCHAVSFAHSQGVIHRDLKPLNILFRALPDGSEQALLSDFGLAVEKDATHFTFAAGGTLPYMAPEQLQGRAQPASDIFALGVILYQLCTGRLPFKRSLVDLRSRAPMQPPIPPSQLFELLPPDLDDVILQALAEDPRQRYADALDFWDAVHEVVSASTVEAISRQQTLHYPSRPSQPSLPSAHSGAAPDTLVSFDGASGYDLLLNSRPDTSPRSHADPVAYPPTRQQPDTGYKNSNGGRIPRRTSRGPDTSAERPVVAPVRGRSSGAAPIRLLSPHTSTRRPAQPTTGPDQATPPTQHRRSGRKFTIGLLCSAALILALLLVMLTPIFPGLHALTGISPFLGGASGPATPTITIVPSSKTITDTYIIQDVPTNPDPQQLQISLRNLKSTPDPQMRQITGTGHNKTNGKMAKGTLTFLNGAFITQSVPAGTIFTTKNGIQITNDDTVVMQAATAPKLSITTAAAHAVNIGTNGNISTLAINQTCCTADNSVFVKNTDAFTGGQDAADYTFVQQGDVDAAVNPLVTSLSQQARSDFNKQLAANEQLVEDPACTKSVTSNKGEIGDQGRNVTSTTVTVSATCTGMAYDQKSAQQIASSRLRQKATSDPGFGYALVGNVTSRVTNINRQGQNIALQVSAQGTWAYQFSPQRKQQLLQAVAGKSISAAQKFLKQQIGIANVFIHLKEGNNTALPTDPAGINIQIQDIQVPTNARG</sequence>
<keyword evidence="9" id="KW-0472">Membrane</keyword>
<dbReference type="PROSITE" id="PS00107">
    <property type="entry name" value="PROTEIN_KINASE_ATP"/>
    <property type="match status" value="1"/>
</dbReference>
<keyword evidence="12" id="KW-1185">Reference proteome</keyword>
<feature type="compositionally biased region" description="Polar residues" evidence="8">
    <location>
        <begin position="405"/>
        <end position="426"/>
    </location>
</feature>
<dbReference type="Gene3D" id="1.10.510.10">
    <property type="entry name" value="Transferase(Phosphotransferase) domain 1"/>
    <property type="match status" value="1"/>
</dbReference>
<gene>
    <name evidence="11" type="ORF">KDH_77380</name>
</gene>
<name>A0ABQ6G321_9CHLR</name>
<accession>A0ABQ6G321</accession>
<comment type="similarity">
    <text evidence="1">Belongs to the protein kinase superfamily. NEK Ser/Thr protein kinase family. NIMA subfamily.</text>
</comment>
<evidence type="ECO:0000256" key="7">
    <source>
        <dbReference type="PROSITE-ProRule" id="PRU10141"/>
    </source>
</evidence>
<dbReference type="EMBL" id="BSRI01000002">
    <property type="protein sequence ID" value="GLV60919.1"/>
    <property type="molecule type" value="Genomic_DNA"/>
</dbReference>
<dbReference type="EC" id="2.7.11.1" evidence="2"/>
<dbReference type="PANTHER" id="PTHR43671:SF13">
    <property type="entry name" value="SERINE_THREONINE-PROTEIN KINASE NEK2"/>
    <property type="match status" value="1"/>
</dbReference>
<dbReference type="SUPFAM" id="SSF56112">
    <property type="entry name" value="Protein kinase-like (PK-like)"/>
    <property type="match status" value="1"/>
</dbReference>
<keyword evidence="5" id="KW-0418">Kinase</keyword>
<feature type="region of interest" description="Disordered" evidence="8">
    <location>
        <begin position="333"/>
        <end position="431"/>
    </location>
</feature>
<evidence type="ECO:0000259" key="10">
    <source>
        <dbReference type="PROSITE" id="PS50011"/>
    </source>
</evidence>
<dbReference type="PROSITE" id="PS00108">
    <property type="entry name" value="PROTEIN_KINASE_ST"/>
    <property type="match status" value="1"/>
</dbReference>
<evidence type="ECO:0000256" key="2">
    <source>
        <dbReference type="ARBA" id="ARBA00012513"/>
    </source>
</evidence>
<comment type="caution">
    <text evidence="11">The sequence shown here is derived from an EMBL/GenBank/DDBJ whole genome shotgun (WGS) entry which is preliminary data.</text>
</comment>